<dbReference type="RefSeq" id="WP_103084142.1">
    <property type="nucleotide sequence ID" value="NZ_MNLH01000001.1"/>
</dbReference>
<dbReference type="OrthoDB" id="3243184at2"/>
<sequence length="292" mass="34079">MTVTTGIIIDKSDSHIYTYECVDLDNEPINAKEYDNLDSKSSDYYDFLKKNLSHVFQQSFISKNNSENSQWIKNLRFLVSDRINAYQSLVKMRGESEANIICGEKALSNWYEMFSYEKADIEENSSKNECTSSENIGLRGIDLIYLPLVMTSNINVRDAMLISILDDYHEWYEYKSLYSLAFEPHTKVMSQHLRDCLESKFTYYDHIQDIRRVNNAIDVLTSMAYIMSGYSELTAHIYALIAYLRWWFSLGKVERYVNLALNASEDCSMARIVKSAYENGVEPQWLKKDKIR</sequence>
<reference evidence="1 2" key="1">
    <citation type="submission" date="2016-10" db="EMBL/GenBank/DDBJ databases">
        <authorList>
            <person name="Varghese N."/>
        </authorList>
    </citation>
    <scope>NUCLEOTIDE SEQUENCE [LARGE SCALE GENOMIC DNA]</scope>
    <source>
        <strain evidence="1 2">KA00225</strain>
    </source>
</reference>
<dbReference type="AlphaFoldDB" id="A0A2K1SW61"/>
<name>A0A2K1SW61_GARVA</name>
<dbReference type="Proteomes" id="UP000236146">
    <property type="component" value="Unassembled WGS sequence"/>
</dbReference>
<evidence type="ECO:0000313" key="2">
    <source>
        <dbReference type="Proteomes" id="UP000236146"/>
    </source>
</evidence>
<organism evidence="1 2">
    <name type="scientific">Gardnerella vaginalis</name>
    <dbReference type="NCBI Taxonomy" id="2702"/>
    <lineage>
        <taxon>Bacteria</taxon>
        <taxon>Bacillati</taxon>
        <taxon>Actinomycetota</taxon>
        <taxon>Actinomycetes</taxon>
        <taxon>Bifidobacteriales</taxon>
        <taxon>Bifidobacteriaceae</taxon>
        <taxon>Gardnerella</taxon>
    </lineage>
</organism>
<gene>
    <name evidence="1" type="ORF">BFS05_00595</name>
</gene>
<proteinExistence type="predicted"/>
<protein>
    <submittedName>
        <fullName evidence="1">Uncharacterized protein</fullName>
    </submittedName>
</protein>
<dbReference type="EMBL" id="MNLH01000001">
    <property type="protein sequence ID" value="PNS43762.1"/>
    <property type="molecule type" value="Genomic_DNA"/>
</dbReference>
<comment type="caution">
    <text evidence="1">The sequence shown here is derived from an EMBL/GenBank/DDBJ whole genome shotgun (WGS) entry which is preliminary data.</text>
</comment>
<accession>A0A2K1SW61</accession>
<evidence type="ECO:0000313" key="1">
    <source>
        <dbReference type="EMBL" id="PNS43762.1"/>
    </source>
</evidence>